<name>A0ABQ0LN11_MYCCL</name>
<evidence type="ECO:0008006" key="4">
    <source>
        <dbReference type="Google" id="ProtNLM"/>
    </source>
</evidence>
<dbReference type="Proteomes" id="UP000815677">
    <property type="component" value="Unassembled WGS sequence"/>
</dbReference>
<reference evidence="2" key="1">
    <citation type="submission" date="2014-09" db="EMBL/GenBank/DDBJ databases">
        <title>Genome sequence of the luminous mushroom Mycena chlorophos for searching fungal bioluminescence genes.</title>
        <authorList>
            <person name="Tanaka Y."/>
            <person name="Kasuga D."/>
            <person name="Oba Y."/>
            <person name="Hase S."/>
            <person name="Sato K."/>
            <person name="Oba Y."/>
            <person name="Sakakibara Y."/>
        </authorList>
    </citation>
    <scope>NUCLEOTIDE SEQUENCE</scope>
</reference>
<evidence type="ECO:0000313" key="2">
    <source>
        <dbReference type="EMBL" id="GAT52411.1"/>
    </source>
</evidence>
<protein>
    <recommendedName>
        <fullName evidence="4">GATA-type domain-containing protein</fullName>
    </recommendedName>
</protein>
<accession>A0ABQ0LN11</accession>
<sequence length="186" mass="20815">MEAEFSRSLTFDVPYYVLPPTADSTAQYPPLPTWPGYEEPAAQNQWFMTIDADAVAPKPEPYPGHFPFEFDAAVFYDGRGPSTSLSSAYTPQPMRVKPEPAEEPSLQMIPTRHQSPRRLPRLPPFSECPVCRRPASECGQPRRGWVSKVMVCNRCGQYEKRRGAVRPVLERAAGKTKTQAPAGNEC</sequence>
<gene>
    <name evidence="2" type="ORF">MCHLO_09463</name>
</gene>
<proteinExistence type="predicted"/>
<feature type="region of interest" description="Disordered" evidence="1">
    <location>
        <begin position="84"/>
        <end position="107"/>
    </location>
</feature>
<organism evidence="2 3">
    <name type="scientific">Mycena chlorophos</name>
    <name type="common">Agaric fungus</name>
    <name type="synonym">Agaricus chlorophos</name>
    <dbReference type="NCBI Taxonomy" id="658473"/>
    <lineage>
        <taxon>Eukaryota</taxon>
        <taxon>Fungi</taxon>
        <taxon>Dikarya</taxon>
        <taxon>Basidiomycota</taxon>
        <taxon>Agaricomycotina</taxon>
        <taxon>Agaricomycetes</taxon>
        <taxon>Agaricomycetidae</taxon>
        <taxon>Agaricales</taxon>
        <taxon>Marasmiineae</taxon>
        <taxon>Mycenaceae</taxon>
        <taxon>Mycena</taxon>
    </lineage>
</organism>
<evidence type="ECO:0000256" key="1">
    <source>
        <dbReference type="SAM" id="MobiDB-lite"/>
    </source>
</evidence>
<dbReference type="EMBL" id="DF847768">
    <property type="protein sequence ID" value="GAT52411.1"/>
    <property type="molecule type" value="Genomic_DNA"/>
</dbReference>
<keyword evidence="3" id="KW-1185">Reference proteome</keyword>
<evidence type="ECO:0000313" key="3">
    <source>
        <dbReference type="Proteomes" id="UP000815677"/>
    </source>
</evidence>